<evidence type="ECO:0000313" key="5">
    <source>
        <dbReference type="Proteomes" id="UP000248395"/>
    </source>
</evidence>
<dbReference type="SUPFAM" id="SSF51735">
    <property type="entry name" value="NAD(P)-binding Rossmann-fold domains"/>
    <property type="match status" value="1"/>
</dbReference>
<dbReference type="Proteomes" id="UP000248395">
    <property type="component" value="Unassembled WGS sequence"/>
</dbReference>
<dbReference type="Pfam" id="PF08125">
    <property type="entry name" value="Mannitol_dh_C"/>
    <property type="match status" value="1"/>
</dbReference>
<dbReference type="PRINTS" id="PR00084">
    <property type="entry name" value="MTLDHDRGNASE"/>
</dbReference>
<dbReference type="InterPro" id="IPR013118">
    <property type="entry name" value="Mannitol_DH_C"/>
</dbReference>
<sequence>MSQPISTAAVPQPGYARQVLRPRLLHLGCGAFHRAHQAVYAEELANKHGSDWGYVEVSLSDASGSIAALKQQDLLYSVSDMDAQGWHCRVIGVVCQALSLPDDGLAAVLEALAQPDLAIVTLTITEKGYCHLPASGQLQPDHPAILHDLACPWQPQSAPGLLLAGLRLRRQRSLPAFAVLSCDNMPANGAITRQVLWQLAALQGDREMADWVAQQLACPSSMVDCIVPMVSAQTRSHIRALLGGVDDPAGVACEPFRQWVIEDHFPQGRPAWEKVGAQLVADVRPFEEMKLRMLNGSHSFLAYLGYLAGYVHISDCMQDAALLALTRHLMLHEQAVTLEHCPLPAADYAASLLQRFQNPALQHRTWQIAMDGTQKLPQRMLDPIRVHLVRGSRFDCLALGLAAWMCYVSGNDEQGRPIDVRDPLAADIAARLAKCDSAMSQVQALLQLEQVFGTDLPRNAQFVAVLTHDVQLLQQHGAKACIARLCAKIDRAFSQPGYDVAAGLAD</sequence>
<comment type="caution">
    <text evidence="4">The sequence shown here is derived from an EMBL/GenBank/DDBJ whole genome shotgun (WGS) entry which is preliminary data.</text>
</comment>
<proteinExistence type="predicted"/>
<dbReference type="Gene3D" id="3.40.50.720">
    <property type="entry name" value="NAD(P)-binding Rossmann-like Domain"/>
    <property type="match status" value="1"/>
</dbReference>
<dbReference type="GO" id="GO:0016616">
    <property type="term" value="F:oxidoreductase activity, acting on the CH-OH group of donors, NAD or NADP as acceptor"/>
    <property type="evidence" value="ECO:0007669"/>
    <property type="project" value="TreeGrafter"/>
</dbReference>
<dbReference type="EMBL" id="QJKC01000005">
    <property type="protein sequence ID" value="PXX49127.1"/>
    <property type="molecule type" value="Genomic_DNA"/>
</dbReference>
<dbReference type="InterPro" id="IPR036291">
    <property type="entry name" value="NAD(P)-bd_dom_sf"/>
</dbReference>
<keyword evidence="5" id="KW-1185">Reference proteome</keyword>
<dbReference type="InterPro" id="IPR000669">
    <property type="entry name" value="Mannitol_DH"/>
</dbReference>
<accession>A0A318JJ36</accession>
<dbReference type="Gene3D" id="1.10.1040.10">
    <property type="entry name" value="N-(1-d-carboxylethyl)-l-norvaline Dehydrogenase, domain 2"/>
    <property type="match status" value="1"/>
</dbReference>
<dbReference type="AlphaFoldDB" id="A0A318JJ36"/>
<dbReference type="InterPro" id="IPR013131">
    <property type="entry name" value="Mannitol_DH_N"/>
</dbReference>
<evidence type="ECO:0000256" key="1">
    <source>
        <dbReference type="ARBA" id="ARBA00023002"/>
    </source>
</evidence>
<reference evidence="4 5" key="1">
    <citation type="submission" date="2018-05" db="EMBL/GenBank/DDBJ databases">
        <title>Genomic Encyclopedia of Type Strains, Phase IV (KMG-IV): sequencing the most valuable type-strain genomes for metagenomic binning, comparative biology and taxonomic classification.</title>
        <authorList>
            <person name="Goeker M."/>
        </authorList>
    </citation>
    <scope>NUCLEOTIDE SEQUENCE [LARGE SCALE GENOMIC DNA]</scope>
    <source>
        <strain evidence="4 5">DSM 25134</strain>
    </source>
</reference>
<evidence type="ECO:0000259" key="3">
    <source>
        <dbReference type="Pfam" id="PF08125"/>
    </source>
</evidence>
<feature type="domain" description="Mannitol dehydrogenase N-terminal" evidence="2">
    <location>
        <begin position="23"/>
        <end position="274"/>
    </location>
</feature>
<dbReference type="InterPro" id="IPR008927">
    <property type="entry name" value="6-PGluconate_DH-like_C_sf"/>
</dbReference>
<dbReference type="Pfam" id="PF01232">
    <property type="entry name" value="Mannitol_dh"/>
    <property type="match status" value="1"/>
</dbReference>
<keyword evidence="1" id="KW-0560">Oxidoreductase</keyword>
<dbReference type="InterPro" id="IPR050988">
    <property type="entry name" value="Mannitol_DH/Oxidoreductase"/>
</dbReference>
<dbReference type="PANTHER" id="PTHR43362">
    <property type="entry name" value="MANNITOL DEHYDROGENASE DSF1-RELATED"/>
    <property type="match status" value="1"/>
</dbReference>
<protein>
    <submittedName>
        <fullName evidence="4">Fructuronate reductase</fullName>
    </submittedName>
</protein>
<evidence type="ECO:0000313" key="4">
    <source>
        <dbReference type="EMBL" id="PXX49127.1"/>
    </source>
</evidence>
<dbReference type="OrthoDB" id="271711at2"/>
<name>A0A318JJ36_9NEIS</name>
<dbReference type="PANTHER" id="PTHR43362:SF4">
    <property type="entry name" value="MANNITOL DEHYDROGENASE"/>
    <property type="match status" value="1"/>
</dbReference>
<feature type="domain" description="Mannitol dehydrogenase C-terminal" evidence="3">
    <location>
        <begin position="282"/>
        <end position="472"/>
    </location>
</feature>
<gene>
    <name evidence="4" type="ORF">DFR38_105170</name>
</gene>
<evidence type="ECO:0000259" key="2">
    <source>
        <dbReference type="Pfam" id="PF01232"/>
    </source>
</evidence>
<organism evidence="4 5">
    <name type="scientific">Aquitalea magnusonii</name>
    <dbReference type="NCBI Taxonomy" id="332411"/>
    <lineage>
        <taxon>Bacteria</taxon>
        <taxon>Pseudomonadati</taxon>
        <taxon>Pseudomonadota</taxon>
        <taxon>Betaproteobacteria</taxon>
        <taxon>Neisseriales</taxon>
        <taxon>Chromobacteriaceae</taxon>
        <taxon>Aquitalea</taxon>
    </lineage>
</organism>
<dbReference type="InterPro" id="IPR013328">
    <property type="entry name" value="6PGD_dom2"/>
</dbReference>
<dbReference type="RefSeq" id="WP_059286325.1">
    <property type="nucleotide sequence ID" value="NZ_LNQU01000071.1"/>
</dbReference>
<dbReference type="SUPFAM" id="SSF48179">
    <property type="entry name" value="6-phosphogluconate dehydrogenase C-terminal domain-like"/>
    <property type="match status" value="1"/>
</dbReference>